<evidence type="ECO:0000256" key="4">
    <source>
        <dbReference type="ARBA" id="ARBA00023136"/>
    </source>
</evidence>
<feature type="transmembrane region" description="Helical" evidence="6">
    <location>
        <begin position="384"/>
        <end position="403"/>
    </location>
</feature>
<dbReference type="SUPFAM" id="SSF103473">
    <property type="entry name" value="MFS general substrate transporter"/>
    <property type="match status" value="1"/>
</dbReference>
<proteinExistence type="predicted"/>
<feature type="transmembrane region" description="Helical" evidence="6">
    <location>
        <begin position="112"/>
        <end position="130"/>
    </location>
</feature>
<feature type="transmembrane region" description="Helical" evidence="6">
    <location>
        <begin position="169"/>
        <end position="187"/>
    </location>
</feature>
<keyword evidence="4 6" id="KW-0472">Membrane</keyword>
<dbReference type="PANTHER" id="PTHR24064">
    <property type="entry name" value="SOLUTE CARRIER FAMILY 22 MEMBER"/>
    <property type="match status" value="1"/>
</dbReference>
<organism evidence="8 9">
    <name type="scientific">Syphacia muris</name>
    <dbReference type="NCBI Taxonomy" id="451379"/>
    <lineage>
        <taxon>Eukaryota</taxon>
        <taxon>Metazoa</taxon>
        <taxon>Ecdysozoa</taxon>
        <taxon>Nematoda</taxon>
        <taxon>Chromadorea</taxon>
        <taxon>Rhabditida</taxon>
        <taxon>Spirurina</taxon>
        <taxon>Oxyuridomorpha</taxon>
        <taxon>Oxyuroidea</taxon>
        <taxon>Oxyuridae</taxon>
        <taxon>Syphacia</taxon>
    </lineage>
</organism>
<dbReference type="WBParaSite" id="SMUV_0000596801-mRNA-1">
    <property type="protein sequence ID" value="SMUV_0000596801-mRNA-1"/>
    <property type="gene ID" value="SMUV_0000596801"/>
</dbReference>
<feature type="transmembrane region" description="Helical" evidence="6">
    <location>
        <begin position="443"/>
        <end position="468"/>
    </location>
</feature>
<dbReference type="InterPro" id="IPR011701">
    <property type="entry name" value="MFS"/>
</dbReference>
<feature type="transmembrane region" description="Helical" evidence="6">
    <location>
        <begin position="223"/>
        <end position="245"/>
    </location>
</feature>
<evidence type="ECO:0000256" key="5">
    <source>
        <dbReference type="SAM" id="MobiDB-lite"/>
    </source>
</evidence>
<feature type="transmembrane region" description="Helical" evidence="6">
    <location>
        <begin position="48"/>
        <end position="74"/>
    </location>
</feature>
<keyword evidence="8" id="KW-1185">Reference proteome</keyword>
<dbReference type="Proteomes" id="UP000046393">
    <property type="component" value="Unplaced"/>
</dbReference>
<comment type="subcellular location">
    <subcellularLocation>
        <location evidence="1">Membrane</location>
        <topology evidence="1">Multi-pass membrane protein</topology>
    </subcellularLocation>
</comment>
<evidence type="ECO:0000256" key="1">
    <source>
        <dbReference type="ARBA" id="ARBA00004141"/>
    </source>
</evidence>
<dbReference type="AlphaFoldDB" id="A0A0N5AMZ4"/>
<feature type="transmembrane region" description="Helical" evidence="6">
    <location>
        <begin position="356"/>
        <end position="377"/>
    </location>
</feature>
<reference evidence="9" key="1">
    <citation type="submission" date="2017-02" db="UniProtKB">
        <authorList>
            <consortium name="WormBaseParasite"/>
        </authorList>
    </citation>
    <scope>IDENTIFICATION</scope>
</reference>
<feature type="transmembrane region" description="Helical" evidence="6">
    <location>
        <begin position="142"/>
        <end position="163"/>
    </location>
</feature>
<evidence type="ECO:0000256" key="2">
    <source>
        <dbReference type="ARBA" id="ARBA00022692"/>
    </source>
</evidence>
<dbReference type="PROSITE" id="PS50850">
    <property type="entry name" value="MFS"/>
    <property type="match status" value="1"/>
</dbReference>
<sequence length="518" mass="57393">MRSTFLDKPSSSKSPLNIPSNNQPNCDSSTKLRPADSILKDIGWRNVYVLRIALLASLSWALAAMSIMCSAFYITTNENSSISNGSTFFLIKNVTSSSSTYDAEYLKKVADYSTSLFMFGNMIGATILTYASDKVGRKPIMVIAMICLALTGFIALFGDQIVLLPYSRFLQGICTPGLLLLGWVLAYECTPVSFRAYASLIFGCLWVIGYCVVALIAYCTPNWILITITCTAPSAITGILFAAVLPESLHFLVIKKKVAKVKKWINEARKFETKRIILNAEEVMYASLVEVDDKEKFLEETAIGSSKSQSRRFVDELTYNRVFFAYLFIFAYLWTCDTFIYYGLSLYTTKLVGNAYWNYALSGLIELPVYILTPVFLERYGRKPIVSVTHFVAGAVLIAYIFVQDSSTIAKLLYIIGKFSISCSFICIFVYSSEVFPTTIRSGCVGACTIIARIGGVLSPYVGVLAVFADFVPVLFFGSLSVLAATLTLLLPETRKQALPSSLVEIKKQRNEESVSSR</sequence>
<feature type="transmembrane region" description="Helical" evidence="6">
    <location>
        <begin position="474"/>
        <end position="491"/>
    </location>
</feature>
<accession>A0A0N5AMZ4</accession>
<dbReference type="InterPro" id="IPR036259">
    <property type="entry name" value="MFS_trans_sf"/>
</dbReference>
<keyword evidence="3 6" id="KW-1133">Transmembrane helix</keyword>
<evidence type="ECO:0000259" key="7">
    <source>
        <dbReference type="PROSITE" id="PS50850"/>
    </source>
</evidence>
<feature type="transmembrane region" description="Helical" evidence="6">
    <location>
        <begin position="194"/>
        <end position="217"/>
    </location>
</feature>
<dbReference type="InterPro" id="IPR020846">
    <property type="entry name" value="MFS_dom"/>
</dbReference>
<dbReference type="Pfam" id="PF07690">
    <property type="entry name" value="MFS_1"/>
    <property type="match status" value="1"/>
</dbReference>
<name>A0A0N5AMZ4_9BILA</name>
<keyword evidence="2 6" id="KW-0812">Transmembrane</keyword>
<feature type="domain" description="Major facilitator superfamily (MFS) profile" evidence="7">
    <location>
        <begin position="49"/>
        <end position="496"/>
    </location>
</feature>
<protein>
    <submittedName>
        <fullName evidence="9">MFS domain-containing protein</fullName>
    </submittedName>
</protein>
<feature type="transmembrane region" description="Helical" evidence="6">
    <location>
        <begin position="409"/>
        <end position="431"/>
    </location>
</feature>
<evidence type="ECO:0000256" key="3">
    <source>
        <dbReference type="ARBA" id="ARBA00022989"/>
    </source>
</evidence>
<evidence type="ECO:0000313" key="8">
    <source>
        <dbReference type="Proteomes" id="UP000046393"/>
    </source>
</evidence>
<dbReference type="GO" id="GO:0022857">
    <property type="term" value="F:transmembrane transporter activity"/>
    <property type="evidence" value="ECO:0007669"/>
    <property type="project" value="InterPro"/>
</dbReference>
<feature type="region of interest" description="Disordered" evidence="5">
    <location>
        <begin position="1"/>
        <end position="29"/>
    </location>
</feature>
<dbReference type="STRING" id="451379.A0A0N5AMZ4"/>
<dbReference type="GO" id="GO:0016020">
    <property type="term" value="C:membrane"/>
    <property type="evidence" value="ECO:0007669"/>
    <property type="project" value="UniProtKB-SubCell"/>
</dbReference>
<evidence type="ECO:0000313" key="9">
    <source>
        <dbReference type="WBParaSite" id="SMUV_0000596801-mRNA-1"/>
    </source>
</evidence>
<evidence type="ECO:0000256" key="6">
    <source>
        <dbReference type="SAM" id="Phobius"/>
    </source>
</evidence>
<feature type="transmembrane region" description="Helical" evidence="6">
    <location>
        <begin position="322"/>
        <end position="344"/>
    </location>
</feature>
<dbReference type="Gene3D" id="1.20.1250.20">
    <property type="entry name" value="MFS general substrate transporter like domains"/>
    <property type="match status" value="1"/>
</dbReference>